<feature type="region of interest" description="Disordered" evidence="1">
    <location>
        <begin position="3285"/>
        <end position="3308"/>
    </location>
</feature>
<protein>
    <submittedName>
        <fullName evidence="2">Uncharacterized protein</fullName>
    </submittedName>
</protein>
<keyword evidence="3" id="KW-1185">Reference proteome</keyword>
<feature type="region of interest" description="Disordered" evidence="1">
    <location>
        <begin position="3079"/>
        <end position="3101"/>
    </location>
</feature>
<feature type="compositionally biased region" description="Polar residues" evidence="1">
    <location>
        <begin position="2023"/>
        <end position="2035"/>
    </location>
</feature>
<evidence type="ECO:0000313" key="3">
    <source>
        <dbReference type="Proteomes" id="UP000824120"/>
    </source>
</evidence>
<feature type="compositionally biased region" description="Polar residues" evidence="1">
    <location>
        <begin position="2541"/>
        <end position="2550"/>
    </location>
</feature>
<feature type="compositionally biased region" description="Polar residues" evidence="1">
    <location>
        <begin position="3864"/>
        <end position="3873"/>
    </location>
</feature>
<dbReference type="Proteomes" id="UP000824120">
    <property type="component" value="Chromosome 1"/>
</dbReference>
<feature type="region of interest" description="Disordered" evidence="1">
    <location>
        <begin position="1278"/>
        <end position="1301"/>
    </location>
</feature>
<feature type="region of interest" description="Disordered" evidence="1">
    <location>
        <begin position="3181"/>
        <end position="3203"/>
    </location>
</feature>
<evidence type="ECO:0000256" key="1">
    <source>
        <dbReference type="SAM" id="MobiDB-lite"/>
    </source>
</evidence>
<gene>
    <name evidence="2" type="ORF">H5410_000061</name>
</gene>
<dbReference type="EMBL" id="JACXVP010000001">
    <property type="protein sequence ID" value="KAG5628344.1"/>
    <property type="molecule type" value="Genomic_DNA"/>
</dbReference>
<organism evidence="2 3">
    <name type="scientific">Solanum commersonii</name>
    <name type="common">Commerson's wild potato</name>
    <name type="synonym">Commerson's nightshade</name>
    <dbReference type="NCBI Taxonomy" id="4109"/>
    <lineage>
        <taxon>Eukaryota</taxon>
        <taxon>Viridiplantae</taxon>
        <taxon>Streptophyta</taxon>
        <taxon>Embryophyta</taxon>
        <taxon>Tracheophyta</taxon>
        <taxon>Spermatophyta</taxon>
        <taxon>Magnoliopsida</taxon>
        <taxon>eudicotyledons</taxon>
        <taxon>Gunneridae</taxon>
        <taxon>Pentapetalae</taxon>
        <taxon>asterids</taxon>
        <taxon>lamiids</taxon>
        <taxon>Solanales</taxon>
        <taxon>Solanaceae</taxon>
        <taxon>Solanoideae</taxon>
        <taxon>Solaneae</taxon>
        <taxon>Solanum</taxon>
    </lineage>
</organism>
<feature type="region of interest" description="Disordered" evidence="1">
    <location>
        <begin position="3860"/>
        <end position="3921"/>
    </location>
</feature>
<feature type="region of interest" description="Disordered" evidence="1">
    <location>
        <begin position="2524"/>
        <end position="2572"/>
    </location>
</feature>
<accession>A0A9J6AV03</accession>
<feature type="compositionally biased region" description="Polar residues" evidence="1">
    <location>
        <begin position="3882"/>
        <end position="3891"/>
    </location>
</feature>
<feature type="compositionally biased region" description="Basic residues" evidence="1">
    <location>
        <begin position="3893"/>
        <end position="3902"/>
    </location>
</feature>
<reference evidence="2 3" key="1">
    <citation type="submission" date="2020-09" db="EMBL/GenBank/DDBJ databases">
        <title>De no assembly of potato wild relative species, Solanum commersonii.</title>
        <authorList>
            <person name="Cho K."/>
        </authorList>
    </citation>
    <scope>NUCLEOTIDE SEQUENCE [LARGE SCALE GENOMIC DNA]</scope>
    <source>
        <strain evidence="2">LZ3.2</strain>
        <tissue evidence="2">Leaf</tissue>
    </source>
</reference>
<evidence type="ECO:0000313" key="2">
    <source>
        <dbReference type="EMBL" id="KAG5628344.1"/>
    </source>
</evidence>
<proteinExistence type="predicted"/>
<feature type="compositionally biased region" description="Polar residues" evidence="1">
    <location>
        <begin position="1287"/>
        <end position="1300"/>
    </location>
</feature>
<feature type="compositionally biased region" description="Polar residues" evidence="1">
    <location>
        <begin position="3084"/>
        <end position="3098"/>
    </location>
</feature>
<feature type="region of interest" description="Disordered" evidence="1">
    <location>
        <begin position="2020"/>
        <end position="2087"/>
    </location>
</feature>
<name>A0A9J6AV03_SOLCO</name>
<sequence>MESVGPHGQNAHFQVQKSPRTVHGFFGDLEFRPHFCQNLTWTSLKTLPKEPVGPHGQNDLFSRSNDPWNLTYGVSWPSRPKRPIFKVKQSMDFAKILPGRPLRPYLWSQLVLTAKKAHFQGETIPRADITYGASWPTRPTRLIFKLKQYPEQTLTMELVGPHIQHDQFSWSIVLQSSTPSLSLLALTANTTYFHGKKIPGADLTYGASWPCKPKRPIFKVKRSPEQNFDLIFAKILPECPLRPQIWSLLDFTAKTAHFRVKQTLEQTLPMDSVGPHGQNGPFSRSNKPQSCQLALMAKMAHIQDQMIPGVDLTYGASCPSWLKWPIFKVKQAQSRKTPSFTEPHLWSQLAITAKMDNFQGQTIPGNHNYGASWPSRPKRTIFKNFDIIFAKILLGHSLRPYLWSQLALTDKTAHFQGQTIPRAVLPGRPLRPYLWSLLALTAKTTHFQGETRPKANVPEDFTYRASWPSRPTWPIFKTSAKTLPMELVGPHGQNGPFSRSNDPRSRIRPRFCQNFTWTSIKNLPVGHHGQNDPFSRLNKPKSNWPSLHKRPIFKVKRSPEHVNPPFCQFSSPSHPKRPIGKVKRAPEQLALTAKMTNFHGQTIPRAVKTLHMEPLALTAKMTYFQGQTIPGTGKPPILPIFVCYSPLIFGDSEFRPHFSQTFTWTSVKTLPMELVGPHGQNGPFSRSNNPRICGFFGDTKFRPYFCQNVTWMYVKTLTIELVGPHGQNGPFSRILTSFLPKFYLDIHKTVPMEPVDPHKQNNPFSRSNDTRSRPYLWSQLALTSEMAHFHGQTIPRNSNLNFAKNLPGYPLRPYLWSQLTITNKTTDFYGQTIPGADLTYVANWPSRPKQYIFKNSDLNFAKILPGYPLKPYLWSQFTIIAKTAHFQCQTIPRADLTYGTSWPSLPKWLIFKAKRSPNPLRPYLWTMLALTAKTTHFQGKTKSQTNWPSRPKWHIFKVKGVPEQTFVKTLPMETVGPHSQNGPFSRSIDPQRKPYLWNQLSLTAKTAHFQSQTIAGADLTYEASWTSRPKWPIFKVKRSLEQFTIFFGDPEFRPYFCKILHVCPLRPYLWNQLAFTAKMAHFKSQTILGTSFKTLPMEPVGPHGQKGPFSRKNKIPEQTSVKTLPMEPIGPHAQNGTFSRLKTTVKTLPIEPVGPHDQNDPFPMSNVLQSSPLAPTAKTAHFQVKQSPEQTSVKTLPMEPITLTAKTSHFQDLTYGARWPSQPKRPIIKNFDHILAKLFPGHPLRPYYGSSWPSRPKWPIFKTIFKVKRSPEQTLPMEPFGPHIQNGPLSRSNNPQSRKTPSFIDLHNSDHIFAKILPGHLLRPYLWSQLALTAKTAHFQGQTCSRVGDPKFRPHFCQNFAWTSVKTLTMELIGPHGQNGPFSTSNDPRSRFFGDAEFRPHFCLNLTCMSVKTLPIERIDPHSQNGPFSRSNDPQSRPYLWIQLAITPKMAYFQGQTIPRVDLTYGTSWPSHLKRQIFKTLPMEPVDPHGQNGPLSRSKNPQSSSSYFLVIRHEDLIFAKILHGGPLKPYLLSQLVLTAETSNFQVLTNPRADLTYGSIWYSRPKRSIFRVKRAPELTLTMELIDPHGQNGLFSTLNDPRSNKLTLTAETAHFQDQMIPRSDLTYGASWPPLPKRPIFKVKQSPEQNFDIIFAKILPGRPLRTYLWSQLALTFEMTHFQGQTIPRVVLPGRPLRPYLWSQLALTAKTASYQGQTTSGQDLIFAKIIRGRPLRPYLWSQLALTAKTAHFQNFDHIFAKILPRCLLRHYLLSQLAFRAKTAHFQCQTCSKFTWMSVKTLTMELIGPHGQNGPFLTSNDPQSRPCLWSELTLTAKTAHFHLTYGASWPSWPKQPIFKVKRPPEQAVSLRGQNVPLSRSNKPQSRFSCAIVHGFYSDLKFRPQFCKNFTWTSVKTLSMEPFTIFLGDSKFRTHLSQNFTWTSVMTLPMEPDGYHSQNGPLPMSNKSQSSSPSFLVIQNYDIIIAKILPGRPLRPFLWNHLSLMSKTAHFQVQKPQELTLHMEPVGPHSQNGPFSSSNKPKSCRCSQPKRPTFKVKRSSEQTLPMEPVGPHDQNDLFSRSNDPRRNWPSRPKRPIYKVKRSTEQSQLALTANTAHFRGETIPRTDVREDLTYGGSWPSRPTMPIFKVNRAPNQPKWHIFKAKRSPEQPRRPIFMVKQYPEQTLAMELVSPHAQHGQFSRSIILQRRPYLWGQLALTAKTAHFQGQTSPEQTIPMEPVDPHIQKGPFSRISTLLLPKFYMDVRYELTYRAIWPSRPIFKVKRALEQTLPMEPVGSHCQNGPFSRKTDPRSSLLDFTVKTTHFHGQTSPRADLTYGASWPSCPKRPIFKVKQAKEQLAFTAKMAHIKDQTIPGVDLPMGPVGQNGPFARSNKPIAGKPPLLPISCAIVHHHFWLSGISTLFFPNIYLDVHKDLTYRASCPLHPIHHIFKVKRAPEQTITMKPVGPHGQCGNFQGQTIARAGRPLRPYLCSQLALSNKMAHFQNETFSGVDLTYGASSPSQLKRPIFKVKQAPDQTSPMEPVGPHRQNGPFSRSNDPRNLTYGASWPSRPKRPINKVKQSPKQQKIYLDVRVDLTYGANCPSHPKQPIFKVIRKSDLIFAKILPGRPLRPYLWSKFALTAKIPHFQGQTIPGECKPTLLPIFICYSSPSFLVIQNSDLIFAKIIPGRPLKPYLWNQLARTAKMAHFKGQTIPGNYDLIFANILPGCPLRPCQWSELTLTAKTAHFHLTYGASWPSWPKLPFPRSNVLPSKETPSFTDFHTLPMEPVGPHGQNGPFSRSNKPQSSLLALTAKTVHFQGQTSPRAGKPPLLPIFICYSSPSFVVIQNFNLIFVRISHGHPLPVEPVGPHGLNNPFSRSNDSRNSWPSHPKRPIFKVKRALDQPKFYLDVRYDLTYGASWPSWPKRSIINVKESPEPFTIFLGDTKFQHYYCQNFTWTTVKTFPMEPLVPHGQNGPFSSSKNPRVGKPPFLPIFMCYSSQYFILIWDSDHIFAKILPERPLRPYLWSQLALTTKTAHFQVLTSPRADLTYGASWPSLPKRPIFKALTAKTAYFQGQTIPGETLPMDLVGPHGQNGPFSRSNDPRSSWPTQPRRPIFTVKQYPEQTLPMEPVGPHVQNGPFSRILTSFLPKFYLDVSYDLIYGASWPSRPKWPILKIKRSPETSIKTLPMELVAPHGQNGPFTRSNKPKSKASWPSRPTWPVFMVKQATEQTITMKPVGPHDQYGHFQGQTIPRADLTYGASWPSQTKWPIFKMKRSPDCPSQPKQPIFKVKQAPDQTLPMEPVGPHGQNDPLTRSNNPRAGKPRLLPIFMCYSSPPFLVIQNSDLILAKKFPGRPCRPYLWSQLSLTSKTPHFQGQTLPGRPLRPYLWSKLAITAKMTYFQVQTIPGADLNYGASSPSRPKCPILKVKRSPENENHSFTNFHTLPIEPVGPHGLNSPFSRNFVLIFANYFCGCPLRPYLWSQLTLLAKTTHFRGQNTPRVDLSYRGSWPSRPKRPILKVKRTSKQPKYPILKVKRAQGRFFVEVRLELSSRANWHSRPKRPIFEVKRPPKKLWNQLALKAKTSYFKGQTNPGADLSYGANWPSRPKRPIFEVKRTPEKILVMEPVGPHDQNSPLLRTNDPWRRRPLRPFLWSQLTLMAKTSHIQGQTTPGLDLSYGAIWPSWPKHPNLKVKRSLEQSMDFLVNRNFDLIAAKSQLALTAKTSHFEGQMNPGEASWPSWPKHPILKVKRAPEQLALTTKTSHYQGQTIPEADLSYGASWPSRPKRPILKVKRAPELIWRQLALTTKTSHFEAKAIPGADLIYGACFPSQIKRPILEVKRAPNLKYGASWPSWTKRPILKVKRTPKQTLTMELVGPNGQNVPLSRSNEPREDHSYGSNWPSQPNRHIFKVKRSPKKPVGPHGQNNPFSRSNDPRKFKPLFCQKFSWMSAKTLTMESIDPHDQNGHISRPNEPRADKPQHFTSVKTFAMEPVGPHGQKRPIFKFAIIFGDSKFRSHFCQKFSWTSVKTLAMEPVGPHGQNDHYPMEPVAPHGQKRPIFKVKEPRSEVKPHFPIFVCYSPWIFGDRIRPHFAKFFVNVVKTLAMEPVGPHGKTSHFQLILPKILWASVKTLAMEPVGPHGQNVPFQGQTNPRANLSYGSQLALMAKMAHFGGQSETRVDLAMELLALTEKRPIFKSKRALNLSYRASCPSRPKRLIFMVKRDLEQTLAMKQVVPHGRNVSFSRSNETRSSQLALTAKMTLFDGQTTPEQIQLDLTAKTSQFEGQASPGAVHGLFGDLEFRAHFCQILSWTFVKTLAMEPVVPHGQNFPFSRSNKTRSITKLWGQLALTAKTARFQGQTIPGQTLVMDPIGPQPNRRIFKVKTIPEEIYGIFGDPKFWPHFCQNFTWTSVITLIVEPVGPHDQNNPFSRSNDPRNLSYGANWPSHPKRLIFKVKRALEQENPHFANFSVIHGFFCDPEFKPHFCQKFSWTSAKNLAMEPPKRPNFKVKQAPEQTSVKTFAMEPVGPHGQNDPYSWLTEPWSRSLLRHYPWSQLPLTAKTTHFQGQKSPGADLSYGANWPSRPKRPIFKLTLTAKTSYFQGQTSSEADLNYGTTWPSRPKCPNLKVKRTLKQTFAMEPVGPHSQNGPFWRSNETRVVLSYGASWPSWPKQPIFELTIFFGDLQFRPYFGQKFSWTSIKTLVVEPVDPNSQDIQYSRSNDPQIRSTSHFADFHTLAMEPVDPHGQNVPYSRSNDPRIRSYLRSKLALTAKMTHFDGQTTPRADLSNGASWPSRPKHSILKVKRSQKHVNSPFRRFSCAIAHGLFDLSYGVSWPLWPKRPILKVERALEQLDLTAKTSQFEGQASPEADLNYEANWPSQPKRPILKVKRTPEHVNPLFCQFSCAIVHGLFGDLEFRAYFCQKFLWTSVKTLAMEPVVPHGKNVPFSRQMKPGANLSYEASWPSQPKRLILKVKRSPEQRGIRITLNDFEDVNPFIYIDHVIDSYCRCTTRSDRQ</sequence>
<comment type="caution">
    <text evidence="2">The sequence shown here is derived from an EMBL/GenBank/DDBJ whole genome shotgun (WGS) entry which is preliminary data.</text>
</comment>